<feature type="compositionally biased region" description="Gly residues" evidence="9">
    <location>
        <begin position="369"/>
        <end position="383"/>
    </location>
</feature>
<dbReference type="InterPro" id="IPR012340">
    <property type="entry name" value="NA-bd_OB-fold"/>
</dbReference>
<feature type="compositionally biased region" description="Low complexity" evidence="9">
    <location>
        <begin position="520"/>
        <end position="531"/>
    </location>
</feature>
<evidence type="ECO:0000256" key="3">
    <source>
        <dbReference type="ARBA" id="ARBA00008442"/>
    </source>
</evidence>
<feature type="region of interest" description="Disordered" evidence="9">
    <location>
        <begin position="519"/>
        <end position="547"/>
    </location>
</feature>
<dbReference type="InterPro" id="IPR028389">
    <property type="entry name" value="POT1"/>
</dbReference>
<dbReference type="SUPFAM" id="SSF50249">
    <property type="entry name" value="Nucleic acid-binding proteins"/>
    <property type="match status" value="2"/>
</dbReference>
<comment type="similarity">
    <text evidence="3">Belongs to the telombin family.</text>
</comment>
<evidence type="ECO:0000256" key="5">
    <source>
        <dbReference type="ARBA" id="ARBA00022454"/>
    </source>
</evidence>
<evidence type="ECO:0000256" key="4">
    <source>
        <dbReference type="ARBA" id="ARBA00015253"/>
    </source>
</evidence>
<protein>
    <recommendedName>
        <fullName evidence="4">Protection of telomeres protein 1</fullName>
    </recommendedName>
</protein>
<comment type="subcellular location">
    <subcellularLocation>
        <location evidence="2">Chromosome</location>
        <location evidence="2">Telomere</location>
    </subcellularLocation>
    <subcellularLocation>
        <location evidence="1">Nucleus</location>
    </subcellularLocation>
</comment>
<dbReference type="Proteomes" id="UP001303473">
    <property type="component" value="Unassembled WGS sequence"/>
</dbReference>
<gene>
    <name evidence="11" type="ORF">QBC46DRAFT_458793</name>
</gene>
<dbReference type="EMBL" id="MU853792">
    <property type="protein sequence ID" value="KAK3940751.1"/>
    <property type="molecule type" value="Genomic_DNA"/>
</dbReference>
<dbReference type="PANTHER" id="PTHR14513:SF0">
    <property type="entry name" value="PROTECTION OF TELOMERES PROTEIN 1"/>
    <property type="match status" value="1"/>
</dbReference>
<feature type="region of interest" description="Disordered" evidence="9">
    <location>
        <begin position="350"/>
        <end position="425"/>
    </location>
</feature>
<evidence type="ECO:0000256" key="6">
    <source>
        <dbReference type="ARBA" id="ARBA00022895"/>
    </source>
</evidence>
<keyword evidence="12" id="KW-1185">Reference proteome</keyword>
<evidence type="ECO:0000256" key="8">
    <source>
        <dbReference type="ARBA" id="ARBA00023242"/>
    </source>
</evidence>
<evidence type="ECO:0000313" key="12">
    <source>
        <dbReference type="Proteomes" id="UP001303473"/>
    </source>
</evidence>
<evidence type="ECO:0000259" key="10">
    <source>
        <dbReference type="SMART" id="SM00976"/>
    </source>
</evidence>
<dbReference type="GO" id="GO:0010521">
    <property type="term" value="F:telomerase inhibitor activity"/>
    <property type="evidence" value="ECO:0007669"/>
    <property type="project" value="TreeGrafter"/>
</dbReference>
<proteinExistence type="inferred from homology"/>
<dbReference type="Pfam" id="PF16686">
    <property type="entry name" value="POT1PC"/>
    <property type="match status" value="1"/>
</dbReference>
<feature type="domain" description="Telomeric single stranded DNA binding POT1/Cdc13" evidence="10">
    <location>
        <begin position="16"/>
        <end position="165"/>
    </location>
</feature>
<evidence type="ECO:0000256" key="7">
    <source>
        <dbReference type="ARBA" id="ARBA00023125"/>
    </source>
</evidence>
<sequence length="715" mass="80655">MPSSPGRTKPQLPPSFIVIRDILDESIPPYPGKLIDVIGVVKDHRLPVPTNGTDFKAALTLYDLTTQDGDNGIVFNIFRPEAEMPQVSAGDVVMIFQVKVQRFRSDPISLISSRYTTCISVYSAPKIPKPPASAEVALLPHRGHFSRGPNSKENEYASYFYHEIDKDFVPDPAEFQKRAATSLNIKQKFSLLKDVREGNFYDLIVQICREPFVFMDRVTLYVSDYTENDQFFHYTWEGVKDLANFRADPYGYTGKRVKEKKSDWVGPYGKNAIQITCWEPHANLLKSEGARAGEWLFLRNVQIKFGRDGTNLEGFLRGDHNKINVDILDTTTDADAETLDPRLKEGIRRWRDYTKQKKSQIKQITKGRSGLGAGKAGRAGRTGGASRERDTESGSTAGGKRKASELSEGSEKTLGTKEKRKLKREALQKKEDELRKERDRILGFNDQITCESHTAEVTPLSSILEPLTHNTTDLDGTPIEITLPFTCAKYRTMVRVVDFFPDDLEDFAVPRKHAAWELVSDNGSNNGSDDGSGSGSDSDESMNGGGGGGGRLTWEWRFALLLEDPTPKPGRQQARVWVVVDNPEAQCLTQLDAANLREDPHTLDAFREKMFTLWGNLEEIKAARREKAEKKRMLVHTRVDGIMRLEKPPLESSDNEDDDEREGRGRDQEISNKPFKCCIKQFGIQVREKDEERMNAGRGGKRWERCFGLFGTKIC</sequence>
<dbReference type="GO" id="GO:0098505">
    <property type="term" value="F:G-rich strand telomeric DNA binding"/>
    <property type="evidence" value="ECO:0007669"/>
    <property type="project" value="TreeGrafter"/>
</dbReference>
<evidence type="ECO:0000313" key="11">
    <source>
        <dbReference type="EMBL" id="KAK3940751.1"/>
    </source>
</evidence>
<keyword evidence="7" id="KW-0238">DNA-binding</keyword>
<keyword evidence="6" id="KW-0779">Telomere</keyword>
<feature type="compositionally biased region" description="Basic and acidic residues" evidence="9">
    <location>
        <begin position="402"/>
        <end position="417"/>
    </location>
</feature>
<dbReference type="SMART" id="SM00976">
    <property type="entry name" value="Telo_bind"/>
    <property type="match status" value="1"/>
</dbReference>
<comment type="caution">
    <text evidence="11">The sequence shown here is derived from an EMBL/GenBank/DDBJ whole genome shotgun (WGS) entry which is preliminary data.</text>
</comment>
<reference evidence="12" key="1">
    <citation type="journal article" date="2023" name="Mol. Phylogenet. Evol.">
        <title>Genome-scale phylogeny and comparative genomics of the fungal order Sordariales.</title>
        <authorList>
            <person name="Hensen N."/>
            <person name="Bonometti L."/>
            <person name="Westerberg I."/>
            <person name="Brannstrom I.O."/>
            <person name="Guillou S."/>
            <person name="Cros-Aarteil S."/>
            <person name="Calhoun S."/>
            <person name="Haridas S."/>
            <person name="Kuo A."/>
            <person name="Mondo S."/>
            <person name="Pangilinan J."/>
            <person name="Riley R."/>
            <person name="LaButti K."/>
            <person name="Andreopoulos B."/>
            <person name="Lipzen A."/>
            <person name="Chen C."/>
            <person name="Yan M."/>
            <person name="Daum C."/>
            <person name="Ng V."/>
            <person name="Clum A."/>
            <person name="Steindorff A."/>
            <person name="Ohm R.A."/>
            <person name="Martin F."/>
            <person name="Silar P."/>
            <person name="Natvig D.O."/>
            <person name="Lalanne C."/>
            <person name="Gautier V."/>
            <person name="Ament-Velasquez S.L."/>
            <person name="Kruys A."/>
            <person name="Hutchinson M.I."/>
            <person name="Powell A.J."/>
            <person name="Barry K."/>
            <person name="Miller A.N."/>
            <person name="Grigoriev I.V."/>
            <person name="Debuchy R."/>
            <person name="Gladieux P."/>
            <person name="Hiltunen Thoren M."/>
            <person name="Johannesson H."/>
        </authorList>
    </citation>
    <scope>NUCLEOTIDE SEQUENCE [LARGE SCALE GENOMIC DNA]</scope>
    <source>
        <strain evidence="12">CBS 340.73</strain>
    </source>
</reference>
<dbReference type="Gene3D" id="2.40.50.140">
    <property type="entry name" value="Nucleic acid-binding proteins"/>
    <property type="match status" value="2"/>
</dbReference>
<dbReference type="InterPro" id="IPR032042">
    <property type="entry name" value="POT1PC"/>
</dbReference>
<organism evidence="11 12">
    <name type="scientific">Diplogelasinospora grovesii</name>
    <dbReference type="NCBI Taxonomy" id="303347"/>
    <lineage>
        <taxon>Eukaryota</taxon>
        <taxon>Fungi</taxon>
        <taxon>Dikarya</taxon>
        <taxon>Ascomycota</taxon>
        <taxon>Pezizomycotina</taxon>
        <taxon>Sordariomycetes</taxon>
        <taxon>Sordariomycetidae</taxon>
        <taxon>Sordariales</taxon>
        <taxon>Diplogelasinosporaceae</taxon>
        <taxon>Diplogelasinospora</taxon>
    </lineage>
</organism>
<dbReference type="GO" id="GO:0032210">
    <property type="term" value="P:regulation of telomere maintenance via telomerase"/>
    <property type="evidence" value="ECO:0007669"/>
    <property type="project" value="TreeGrafter"/>
</dbReference>
<dbReference type="PANTHER" id="PTHR14513">
    <property type="entry name" value="PROTECTION OF TELOMERES 1"/>
    <property type="match status" value="1"/>
</dbReference>
<keyword evidence="5" id="KW-0158">Chromosome</keyword>
<dbReference type="AlphaFoldDB" id="A0AAN6N8U5"/>
<dbReference type="GO" id="GO:0000783">
    <property type="term" value="C:nuclear telomere cap complex"/>
    <property type="evidence" value="ECO:0007669"/>
    <property type="project" value="TreeGrafter"/>
</dbReference>
<dbReference type="GO" id="GO:0016233">
    <property type="term" value="P:telomere capping"/>
    <property type="evidence" value="ECO:0007669"/>
    <property type="project" value="TreeGrafter"/>
</dbReference>
<evidence type="ECO:0000256" key="1">
    <source>
        <dbReference type="ARBA" id="ARBA00004123"/>
    </source>
</evidence>
<name>A0AAN6N8U5_9PEZI</name>
<evidence type="ECO:0000256" key="9">
    <source>
        <dbReference type="SAM" id="MobiDB-lite"/>
    </source>
</evidence>
<dbReference type="Pfam" id="PF02765">
    <property type="entry name" value="POT1"/>
    <property type="match status" value="1"/>
</dbReference>
<feature type="region of interest" description="Disordered" evidence="9">
    <location>
        <begin position="645"/>
        <end position="668"/>
    </location>
</feature>
<keyword evidence="8" id="KW-0539">Nucleus</keyword>
<dbReference type="InterPro" id="IPR011564">
    <property type="entry name" value="Telomer_end-bd_POT1/Cdc13"/>
</dbReference>
<dbReference type="FunFam" id="2.40.50.140:FF:000303">
    <property type="entry name" value="Protection of telomeres protein 1"/>
    <property type="match status" value="1"/>
</dbReference>
<accession>A0AAN6N8U5</accession>
<evidence type="ECO:0000256" key="2">
    <source>
        <dbReference type="ARBA" id="ARBA00004574"/>
    </source>
</evidence>